<accession>A0AAJ5WUY5</accession>
<dbReference type="SUPFAM" id="SSF75005">
    <property type="entry name" value="Arabinanase/levansucrase/invertase"/>
    <property type="match status" value="1"/>
</dbReference>
<evidence type="ECO:0000256" key="2">
    <source>
        <dbReference type="ARBA" id="ARBA00022729"/>
    </source>
</evidence>
<feature type="chain" id="PRO_5042503083" evidence="9">
    <location>
        <begin position="30"/>
        <end position="354"/>
    </location>
</feature>
<dbReference type="Proteomes" id="UP001220610">
    <property type="component" value="Chromosome"/>
</dbReference>
<dbReference type="PANTHER" id="PTHR43817">
    <property type="entry name" value="GLYCOSYL HYDROLASE"/>
    <property type="match status" value="1"/>
</dbReference>
<gene>
    <name evidence="10" type="ORF">P0Y53_10250</name>
</gene>
<dbReference type="PANTHER" id="PTHR43817:SF1">
    <property type="entry name" value="HYDROLASE, FAMILY 43, PUTATIVE (AFU_ORTHOLOGUE AFUA_3G01660)-RELATED"/>
    <property type="match status" value="1"/>
</dbReference>
<keyword evidence="3 7" id="KW-0378">Hydrolase</keyword>
<reference evidence="10" key="1">
    <citation type="submission" date="2023-03" db="EMBL/GenBank/DDBJ databases">
        <title>Andean soil-derived lignocellulolytic bacterial consortium as a source of novel taxa and putative plastic-active enzymes.</title>
        <authorList>
            <person name="Diaz-Garcia L."/>
            <person name="Chuvochina M."/>
            <person name="Feuerriegel G."/>
            <person name="Bunk B."/>
            <person name="Sproer C."/>
            <person name="Streit W.R."/>
            <person name="Rodriguez L.M."/>
            <person name="Overmann J."/>
            <person name="Jimenez D.J."/>
        </authorList>
    </citation>
    <scope>NUCLEOTIDE SEQUENCE</scope>
    <source>
        <strain evidence="10">MAG 7</strain>
    </source>
</reference>
<evidence type="ECO:0000313" key="11">
    <source>
        <dbReference type="Proteomes" id="UP001220610"/>
    </source>
</evidence>
<evidence type="ECO:0000256" key="3">
    <source>
        <dbReference type="ARBA" id="ARBA00022801"/>
    </source>
</evidence>
<dbReference type="InterPro" id="IPR016828">
    <property type="entry name" value="Alpha-L-arabinofuranosidase"/>
</dbReference>
<sequence>MMRARAYLLLTIGLLAGSGSMIFCGKAGGGDTDTPPPPAVQTFVNPLLNGADPWVIKKNDTYYYTHTLGNRIGLWKTKAMSKLAAATPVEVYRPPAGQPNSENVWAPELHYLDNKWYLYYTAGSGPLSTQLCWVLENAGPDPTQGTWTSKGRIYATDTDFWAIDGTILETGGNRYFLWSGQPEPGKQNQNIYIAKMTNPWTLQTPTVMLTKPELGWETVGGPVNEGPQILQNKEGHVFLVYSASGCWTDDYALGMLSLKPGADPLQLDSWIKKQQPVFSKNADHKAYGPGHNSFFMSPDGKENWILYHANSNSGDGCTDKRNVRMQPFSWNSDGSPKFGEPVKAGTAINVPSGE</sequence>
<dbReference type="Pfam" id="PF04616">
    <property type="entry name" value="Glyco_hydro_43"/>
    <property type="match status" value="1"/>
</dbReference>
<keyword evidence="2 9" id="KW-0732">Signal</keyword>
<feature type="active site" description="Proton acceptor" evidence="5">
    <location>
        <position position="52"/>
    </location>
</feature>
<feature type="site" description="Important for catalytic activity, responsible for pKa modulation of the active site Glu and correct orientation of both the proton donor and substrate" evidence="6">
    <location>
        <position position="164"/>
    </location>
</feature>
<name>A0AAJ5WUY5_9BACT</name>
<feature type="region of interest" description="Disordered" evidence="8">
    <location>
        <begin position="330"/>
        <end position="354"/>
    </location>
</feature>
<dbReference type="InterPro" id="IPR006710">
    <property type="entry name" value="Glyco_hydro_43"/>
</dbReference>
<dbReference type="InterPro" id="IPR023296">
    <property type="entry name" value="Glyco_hydro_beta-prop_sf"/>
</dbReference>
<dbReference type="Gene3D" id="2.115.10.20">
    <property type="entry name" value="Glycosyl hydrolase domain, family 43"/>
    <property type="match status" value="1"/>
</dbReference>
<dbReference type="PIRSF" id="PIRSF025414">
    <property type="entry name" value="Alpha-L-arabinofuranosidase"/>
    <property type="match status" value="1"/>
</dbReference>
<evidence type="ECO:0000256" key="7">
    <source>
        <dbReference type="RuleBase" id="RU361187"/>
    </source>
</evidence>
<feature type="active site" description="Proton donor" evidence="5">
    <location>
        <position position="225"/>
    </location>
</feature>
<keyword evidence="4 7" id="KW-0326">Glycosidase</keyword>
<dbReference type="AlphaFoldDB" id="A0AAJ5WUY5"/>
<evidence type="ECO:0000256" key="9">
    <source>
        <dbReference type="SAM" id="SignalP"/>
    </source>
</evidence>
<evidence type="ECO:0000256" key="6">
    <source>
        <dbReference type="PIRSR" id="PIRSR606710-2"/>
    </source>
</evidence>
<protein>
    <submittedName>
        <fullName evidence="10">Glycoside hydrolase family 43 protein</fullName>
    </submittedName>
</protein>
<evidence type="ECO:0000256" key="4">
    <source>
        <dbReference type="ARBA" id="ARBA00023295"/>
    </source>
</evidence>
<evidence type="ECO:0000313" key="10">
    <source>
        <dbReference type="EMBL" id="WEK37884.1"/>
    </source>
</evidence>
<dbReference type="EMBL" id="CP119311">
    <property type="protein sequence ID" value="WEK37884.1"/>
    <property type="molecule type" value="Genomic_DNA"/>
</dbReference>
<evidence type="ECO:0000256" key="1">
    <source>
        <dbReference type="ARBA" id="ARBA00009865"/>
    </source>
</evidence>
<dbReference type="GO" id="GO:0005975">
    <property type="term" value="P:carbohydrate metabolic process"/>
    <property type="evidence" value="ECO:0007669"/>
    <property type="project" value="InterPro"/>
</dbReference>
<evidence type="ECO:0000256" key="5">
    <source>
        <dbReference type="PIRSR" id="PIRSR606710-1"/>
    </source>
</evidence>
<comment type="similarity">
    <text evidence="1 7">Belongs to the glycosyl hydrolase 43 family.</text>
</comment>
<feature type="signal peptide" evidence="9">
    <location>
        <begin position="1"/>
        <end position="29"/>
    </location>
</feature>
<organism evidence="10 11">
    <name type="scientific">Candidatus Pseudobacter hemicellulosilyticus</name>
    <dbReference type="NCBI Taxonomy" id="3121375"/>
    <lineage>
        <taxon>Bacteria</taxon>
        <taxon>Pseudomonadati</taxon>
        <taxon>Bacteroidota</taxon>
        <taxon>Chitinophagia</taxon>
        <taxon>Chitinophagales</taxon>
        <taxon>Chitinophagaceae</taxon>
        <taxon>Pseudobacter</taxon>
    </lineage>
</organism>
<dbReference type="CDD" id="cd18820">
    <property type="entry name" value="GH43_LbAraf43-like"/>
    <property type="match status" value="1"/>
</dbReference>
<dbReference type="GO" id="GO:0004553">
    <property type="term" value="F:hydrolase activity, hydrolyzing O-glycosyl compounds"/>
    <property type="evidence" value="ECO:0007669"/>
    <property type="project" value="InterPro"/>
</dbReference>
<proteinExistence type="inferred from homology"/>
<evidence type="ECO:0000256" key="8">
    <source>
        <dbReference type="SAM" id="MobiDB-lite"/>
    </source>
</evidence>